<proteinExistence type="predicted"/>
<feature type="compositionally biased region" description="Basic residues" evidence="1">
    <location>
        <begin position="577"/>
        <end position="586"/>
    </location>
</feature>
<organism evidence="2">
    <name type="scientific">Ditylum brightwellii</name>
    <dbReference type="NCBI Taxonomy" id="49249"/>
    <lineage>
        <taxon>Eukaryota</taxon>
        <taxon>Sar</taxon>
        <taxon>Stramenopiles</taxon>
        <taxon>Ochrophyta</taxon>
        <taxon>Bacillariophyta</taxon>
        <taxon>Mediophyceae</taxon>
        <taxon>Lithodesmiophycidae</taxon>
        <taxon>Lithodesmiales</taxon>
        <taxon>Lithodesmiaceae</taxon>
        <taxon>Ditylum</taxon>
    </lineage>
</organism>
<sequence length="1058" mass="120312">MKQEDQDDKKKMMLREKNSNLYYPKDITTTTISLSSEDYSHYDDNENEKYRNESSVPSDTEEEEDEDIVTLMGEEKNIPHLMENNHVSTTTREENRTRNIEQLSPPPSFIGHPKMSMEETEHRCKIDEEEDEIEDATREKQQLSRFNQSHQRLEAEMFIQLKKNYASAKGDDEKITMTKMTKTRQDEYEINIEERKDKYDEGSAKNVTGTSEENATENLSTSPPPSLVASSTIEEEETENNLKLKEQETMDKQDEVLLYHDISINKHVETNRTRIENSFEPEEQETMDIRRELPLHHDGLTNENAKTDRTQVVNDVTPIVIDHISTFDEDGDVVVNVGNSSKHKKDADEVDALEQEETLSTSGPDLNADQVIMIAPLSPPITKKTLPFTTLENDSTNKTLQQFRKKEDEEEEERFSAFVCTNKIDSKIEKVDISSYFAPHYTQRPDPPGDYSPQNEERFPSFLSDPTSPHTPCSAPPIMLKRNHNTTDETFNTPKRNNLISFGVEPTFQENNIAEDDDTSPFSSPSSAVRKREEEHFCSFLTLPSLSVDNDYKRDRDILSYLNKTKNTTATTTIRKKNNIKKKKEMRRISTKEKKKMVSSVPWSSPPPSPSSRNPMTSTKQSMPISPKPIEKDICFEENEDVKETKSFSDDSSPSSCSSSRDSSMSSHEKEDCFEEDEVVHKPEPLSAPLSPSSSVSSSDSSMSFLGKDSCFEEDDVFLKSKPLSSFSSASNSDGIRSSLAATAASGRFQQMEDFLDTIIEVSSASSTSTVPPPSTPRLFENFRHNGRDRNATIGTIGASSLESESATLESEKTNVPSKSCRPTPPFKQSTQNSEKVTLASVPKGKNTEKLSGVGIGKSSLATAAATDRSKSKRQQHHYLRTRRHHHLHPHQGCACCHLHSDDIECTFEPDISKSQRNVPGKKENLKDFSVYDRLTGSYVFTCGIAHSDKKDQGMEEVEQEQRAPEAKVLNKLNTFQQDEISSAIKRRNQFYSLQDDWTKRRDETQKKNTTENCEPDNISSAIKRRNQFNSLQDDWMKRKQSLKYLEKDATHKKRNCR</sequence>
<dbReference type="EMBL" id="HBNS01009279">
    <property type="protein sequence ID" value="CAE4593036.1"/>
    <property type="molecule type" value="Transcribed_RNA"/>
</dbReference>
<evidence type="ECO:0000313" key="2">
    <source>
        <dbReference type="EMBL" id="CAE4593036.1"/>
    </source>
</evidence>
<protein>
    <submittedName>
        <fullName evidence="2">Uncharacterized protein</fullName>
    </submittedName>
</protein>
<feature type="compositionally biased region" description="Low complexity" evidence="1">
    <location>
        <begin position="685"/>
        <end position="705"/>
    </location>
</feature>
<feature type="compositionally biased region" description="Polar residues" evidence="1">
    <location>
        <begin position="827"/>
        <end position="836"/>
    </location>
</feature>
<feature type="region of interest" description="Disordered" evidence="1">
    <location>
        <begin position="89"/>
        <end position="147"/>
    </location>
</feature>
<feature type="compositionally biased region" description="Basic and acidic residues" evidence="1">
    <location>
        <begin position="191"/>
        <end position="203"/>
    </location>
</feature>
<feature type="compositionally biased region" description="Polar residues" evidence="1">
    <location>
        <begin position="205"/>
        <end position="221"/>
    </location>
</feature>
<reference evidence="2" key="1">
    <citation type="submission" date="2021-01" db="EMBL/GenBank/DDBJ databases">
        <authorList>
            <person name="Corre E."/>
            <person name="Pelletier E."/>
            <person name="Niang G."/>
            <person name="Scheremetjew M."/>
            <person name="Finn R."/>
            <person name="Kale V."/>
            <person name="Holt S."/>
            <person name="Cochrane G."/>
            <person name="Meng A."/>
            <person name="Brown T."/>
            <person name="Cohen L."/>
        </authorList>
    </citation>
    <scope>NUCLEOTIDE SEQUENCE</scope>
    <source>
        <strain evidence="2">GSO104</strain>
    </source>
</reference>
<feature type="region of interest" description="Disordered" evidence="1">
    <location>
        <begin position="439"/>
        <end position="481"/>
    </location>
</feature>
<feature type="compositionally biased region" description="Acidic residues" evidence="1">
    <location>
        <begin position="348"/>
        <end position="357"/>
    </location>
</feature>
<feature type="region of interest" description="Disordered" evidence="1">
    <location>
        <begin position="1"/>
        <end position="67"/>
    </location>
</feature>
<feature type="compositionally biased region" description="Basic and acidic residues" evidence="1">
    <location>
        <begin position="115"/>
        <end position="126"/>
    </location>
</feature>
<accession>A0A7S4QVK7</accession>
<feature type="compositionally biased region" description="Basic and acidic residues" evidence="1">
    <location>
        <begin position="38"/>
        <end position="52"/>
    </location>
</feature>
<evidence type="ECO:0000256" key="1">
    <source>
        <dbReference type="SAM" id="MobiDB-lite"/>
    </source>
</evidence>
<feature type="compositionally biased region" description="Polar residues" evidence="1">
    <location>
        <begin position="27"/>
        <end position="37"/>
    </location>
</feature>
<feature type="region of interest" description="Disordered" evidence="1">
    <location>
        <begin position="577"/>
        <end position="705"/>
    </location>
</feature>
<feature type="region of interest" description="Disordered" evidence="1">
    <location>
        <begin position="340"/>
        <end position="364"/>
    </location>
</feature>
<name>A0A7S4QVK7_9STRA</name>
<gene>
    <name evidence="2" type="ORF">DBRI00130_LOCUS7484</name>
</gene>
<feature type="region of interest" description="Disordered" evidence="1">
    <location>
        <begin position="191"/>
        <end position="240"/>
    </location>
</feature>
<feature type="compositionally biased region" description="Low complexity" evidence="1">
    <location>
        <begin position="799"/>
        <end position="809"/>
    </location>
</feature>
<feature type="compositionally biased region" description="Basic and acidic residues" evidence="1">
    <location>
        <begin position="1"/>
        <end position="18"/>
    </location>
</feature>
<feature type="region of interest" description="Disordered" evidence="1">
    <location>
        <begin position="797"/>
        <end position="839"/>
    </location>
</feature>
<feature type="compositionally biased region" description="Polar residues" evidence="1">
    <location>
        <begin position="613"/>
        <end position="624"/>
    </location>
</feature>
<feature type="compositionally biased region" description="Low complexity" evidence="1">
    <location>
        <begin position="650"/>
        <end position="666"/>
    </location>
</feature>
<dbReference type="AlphaFoldDB" id="A0A7S4QVK7"/>